<evidence type="ECO:0000256" key="5">
    <source>
        <dbReference type="ARBA" id="ARBA00023242"/>
    </source>
</evidence>
<sequence>MYSSSLALKEDGSNSSGSSTIEAPVSFHIKDSFFKETMHKTREYKGKPNVVTRSLDFSLDGSHLITTTNNHTLQLFSCISGKRKQIIPSMKYGCDLAIFASSRFDVLHSSTKLDDTIRLLSIETLGYKRYFKGHLQKVTALRFPSNQNLGQEVKELGIGNTFLSGSFDKTVRLWDFRTSKSSHILGMDNEGNEFGPRVDFDSTGLHIQNT</sequence>
<evidence type="ECO:0000256" key="2">
    <source>
        <dbReference type="ARBA" id="ARBA00005616"/>
    </source>
</evidence>
<comment type="caution">
    <text evidence="8">The sequence shown here is derived from an EMBL/GenBank/DDBJ whole genome shotgun (WGS) entry which is preliminary data.</text>
</comment>
<dbReference type="EMBL" id="MBFS01000257">
    <property type="protein sequence ID" value="PVV03247.1"/>
    <property type="molecule type" value="Genomic_DNA"/>
</dbReference>
<dbReference type="GO" id="GO:0048188">
    <property type="term" value="C:Set1C/COMPASS complex"/>
    <property type="evidence" value="ECO:0007669"/>
    <property type="project" value="TreeGrafter"/>
</dbReference>
<reference evidence="8 9" key="1">
    <citation type="journal article" date="2018" name="MBio">
        <title>Comparative Genomics Reveals the Core Gene Toolbox for the Fungus-Insect Symbiosis.</title>
        <authorList>
            <person name="Wang Y."/>
            <person name="Stata M."/>
            <person name="Wang W."/>
            <person name="Stajich J.E."/>
            <person name="White M.M."/>
            <person name="Moncalvo J.M."/>
        </authorList>
    </citation>
    <scope>NUCLEOTIDE SEQUENCE [LARGE SCALE GENOMIC DNA]</scope>
    <source>
        <strain evidence="8 9">SC-DP-2</strain>
    </source>
</reference>
<comment type="similarity">
    <text evidence="2">Belongs to the WD repeat SWD2 family.</text>
</comment>
<feature type="repeat" description="WD" evidence="6">
    <location>
        <begin position="159"/>
        <end position="184"/>
    </location>
</feature>
<dbReference type="PANTHER" id="PTHR19861:SF0">
    <property type="entry name" value="WD REPEAT-CONTAINING PROTEIN 82"/>
    <property type="match status" value="1"/>
</dbReference>
<dbReference type="InterPro" id="IPR037867">
    <property type="entry name" value="Swd2/WDR82"/>
</dbReference>
<dbReference type="PROSITE" id="PS50082">
    <property type="entry name" value="WD_REPEATS_2"/>
    <property type="match status" value="1"/>
</dbReference>
<protein>
    <submittedName>
        <fullName evidence="8">Uncharacterized protein</fullName>
    </submittedName>
</protein>
<feature type="region of interest" description="Disordered" evidence="7">
    <location>
        <begin position="1"/>
        <end position="20"/>
    </location>
</feature>
<evidence type="ECO:0000256" key="6">
    <source>
        <dbReference type="PROSITE-ProRule" id="PRU00221"/>
    </source>
</evidence>
<dbReference type="SUPFAM" id="SSF50978">
    <property type="entry name" value="WD40 repeat-like"/>
    <property type="match status" value="1"/>
</dbReference>
<organism evidence="8 9">
    <name type="scientific">Smittium megazygosporum</name>
    <dbReference type="NCBI Taxonomy" id="133381"/>
    <lineage>
        <taxon>Eukaryota</taxon>
        <taxon>Fungi</taxon>
        <taxon>Fungi incertae sedis</taxon>
        <taxon>Zoopagomycota</taxon>
        <taxon>Kickxellomycotina</taxon>
        <taxon>Harpellomycetes</taxon>
        <taxon>Harpellales</taxon>
        <taxon>Legeriomycetaceae</taxon>
        <taxon>Smittium</taxon>
    </lineage>
</organism>
<dbReference type="GO" id="GO:0003682">
    <property type="term" value="F:chromatin binding"/>
    <property type="evidence" value="ECO:0007669"/>
    <property type="project" value="TreeGrafter"/>
</dbReference>
<evidence type="ECO:0000313" key="9">
    <source>
        <dbReference type="Proteomes" id="UP000245609"/>
    </source>
</evidence>
<dbReference type="InterPro" id="IPR036322">
    <property type="entry name" value="WD40_repeat_dom_sf"/>
</dbReference>
<dbReference type="InterPro" id="IPR001680">
    <property type="entry name" value="WD40_rpt"/>
</dbReference>
<dbReference type="PANTHER" id="PTHR19861">
    <property type="entry name" value="WD40 REPEAT PROTEIN SWD2"/>
    <property type="match status" value="1"/>
</dbReference>
<proteinExistence type="inferred from homology"/>
<keyword evidence="5" id="KW-0539">Nucleus</keyword>
<dbReference type="Gene3D" id="2.130.10.10">
    <property type="entry name" value="YVTN repeat-like/Quinoprotein amine dehydrogenase"/>
    <property type="match status" value="1"/>
</dbReference>
<evidence type="ECO:0000256" key="4">
    <source>
        <dbReference type="ARBA" id="ARBA00022737"/>
    </source>
</evidence>
<dbReference type="SMART" id="SM00320">
    <property type="entry name" value="WD40"/>
    <property type="match status" value="2"/>
</dbReference>
<evidence type="ECO:0000256" key="3">
    <source>
        <dbReference type="ARBA" id="ARBA00022574"/>
    </source>
</evidence>
<name>A0A2T9ZFD1_9FUNG</name>
<comment type="subcellular location">
    <subcellularLocation>
        <location evidence="1">Nucleus</location>
    </subcellularLocation>
</comment>
<keyword evidence="9" id="KW-1185">Reference proteome</keyword>
<accession>A0A2T9ZFD1</accession>
<dbReference type="Proteomes" id="UP000245609">
    <property type="component" value="Unassembled WGS sequence"/>
</dbReference>
<gene>
    <name evidence="8" type="ORF">BB560_002287</name>
</gene>
<evidence type="ECO:0000313" key="8">
    <source>
        <dbReference type="EMBL" id="PVV03247.1"/>
    </source>
</evidence>
<dbReference type="STRING" id="133381.A0A2T9ZFD1"/>
<dbReference type="InterPro" id="IPR015943">
    <property type="entry name" value="WD40/YVTN_repeat-like_dom_sf"/>
</dbReference>
<dbReference type="GO" id="GO:0016070">
    <property type="term" value="P:RNA metabolic process"/>
    <property type="evidence" value="ECO:0007669"/>
    <property type="project" value="UniProtKB-ARBA"/>
</dbReference>
<evidence type="ECO:0000256" key="1">
    <source>
        <dbReference type="ARBA" id="ARBA00004123"/>
    </source>
</evidence>
<keyword evidence="3 6" id="KW-0853">WD repeat</keyword>
<evidence type="ECO:0000256" key="7">
    <source>
        <dbReference type="SAM" id="MobiDB-lite"/>
    </source>
</evidence>
<dbReference type="OrthoDB" id="27537at2759"/>
<dbReference type="Pfam" id="PF00400">
    <property type="entry name" value="WD40"/>
    <property type="match status" value="1"/>
</dbReference>
<keyword evidence="4" id="KW-0677">Repeat</keyword>
<dbReference type="AlphaFoldDB" id="A0A2T9ZFD1"/>